<evidence type="ECO:0000256" key="1">
    <source>
        <dbReference type="SAM" id="SignalP"/>
    </source>
</evidence>
<evidence type="ECO:0000313" key="3">
    <source>
        <dbReference type="Proteomes" id="UP001196413"/>
    </source>
</evidence>
<organism evidence="2 3">
    <name type="scientific">Parelaphostrongylus tenuis</name>
    <name type="common">Meningeal worm</name>
    <dbReference type="NCBI Taxonomy" id="148309"/>
    <lineage>
        <taxon>Eukaryota</taxon>
        <taxon>Metazoa</taxon>
        <taxon>Ecdysozoa</taxon>
        <taxon>Nematoda</taxon>
        <taxon>Chromadorea</taxon>
        <taxon>Rhabditida</taxon>
        <taxon>Rhabditina</taxon>
        <taxon>Rhabditomorpha</taxon>
        <taxon>Strongyloidea</taxon>
        <taxon>Metastrongylidae</taxon>
        <taxon>Parelaphostrongylus</taxon>
    </lineage>
</organism>
<proteinExistence type="predicted"/>
<keyword evidence="3" id="KW-1185">Reference proteome</keyword>
<feature type="chain" id="PRO_5042063013" evidence="1">
    <location>
        <begin position="19"/>
        <end position="216"/>
    </location>
</feature>
<feature type="signal peptide" evidence="1">
    <location>
        <begin position="1"/>
        <end position="18"/>
    </location>
</feature>
<sequence length="216" mass="23029">MTKALFLISLLTLTAVLGCGTLPAAMSSRTFNVTGFSLPVAMTFSSTPSASAQAVGISTSADAVRGFVMRTVMQAVFDVLEQQGRAAGLPDTITAAILNQLTVNISYQPLECKDVEVNKANPADRIKLNMDMPKCIIYGNTVTAICIKDDCTISPVKDVVAIEQQHLSISGALTTTNNIMVNWSRGMWQSVVNRVIRALSSGPLRSHFFSAVAVVS</sequence>
<comment type="caution">
    <text evidence="2">The sequence shown here is derived from an EMBL/GenBank/DDBJ whole genome shotgun (WGS) entry which is preliminary data.</text>
</comment>
<reference evidence="2" key="1">
    <citation type="submission" date="2021-06" db="EMBL/GenBank/DDBJ databases">
        <title>Parelaphostrongylus tenuis whole genome reference sequence.</title>
        <authorList>
            <person name="Garwood T.J."/>
            <person name="Larsen P.A."/>
            <person name="Fountain-Jones N.M."/>
            <person name="Garbe J.R."/>
            <person name="Macchietto M.G."/>
            <person name="Kania S.A."/>
            <person name="Gerhold R.W."/>
            <person name="Richards J.E."/>
            <person name="Wolf T.M."/>
        </authorList>
    </citation>
    <scope>NUCLEOTIDE SEQUENCE</scope>
    <source>
        <strain evidence="2">MNPRO001-30</strain>
        <tissue evidence="2">Meninges</tissue>
    </source>
</reference>
<accession>A0AAD5R7J6</accession>
<dbReference type="EMBL" id="JAHQIW010006873">
    <property type="protein sequence ID" value="KAJ1370931.1"/>
    <property type="molecule type" value="Genomic_DNA"/>
</dbReference>
<dbReference type="PROSITE" id="PS51257">
    <property type="entry name" value="PROKAR_LIPOPROTEIN"/>
    <property type="match status" value="1"/>
</dbReference>
<dbReference type="AlphaFoldDB" id="A0AAD5R7J6"/>
<keyword evidence="1" id="KW-0732">Signal</keyword>
<name>A0AAD5R7J6_PARTN</name>
<gene>
    <name evidence="2" type="ORF">KIN20_032758</name>
</gene>
<evidence type="ECO:0000313" key="2">
    <source>
        <dbReference type="EMBL" id="KAJ1370931.1"/>
    </source>
</evidence>
<protein>
    <submittedName>
        <fullName evidence="2">Uncharacterized protein</fullName>
    </submittedName>
</protein>
<dbReference type="Proteomes" id="UP001196413">
    <property type="component" value="Unassembled WGS sequence"/>
</dbReference>